<keyword evidence="1" id="KW-0812">Transmembrane</keyword>
<protein>
    <submittedName>
        <fullName evidence="2">DUF6728 family protein</fullName>
    </submittedName>
</protein>
<keyword evidence="1" id="KW-1133">Transmembrane helix</keyword>
<gene>
    <name evidence="2" type="ORF">AAG747_26305</name>
</gene>
<sequence length="66" mass="7447">MSSKSNKNSIGDYFALGEVLGYFFRKKDPNHKPGFSLKMMHGINKLSIAMFLIAIVVLVVRRLFIG</sequence>
<evidence type="ECO:0000256" key="1">
    <source>
        <dbReference type="SAM" id="Phobius"/>
    </source>
</evidence>
<dbReference type="Proteomes" id="UP001403385">
    <property type="component" value="Unassembled WGS sequence"/>
</dbReference>
<comment type="caution">
    <text evidence="2">The sequence shown here is derived from an EMBL/GenBank/DDBJ whole genome shotgun (WGS) entry which is preliminary data.</text>
</comment>
<accession>A0AAW9S2R3</accession>
<organism evidence="2 3">
    <name type="scientific">Rapidithrix thailandica</name>
    <dbReference type="NCBI Taxonomy" id="413964"/>
    <lineage>
        <taxon>Bacteria</taxon>
        <taxon>Pseudomonadati</taxon>
        <taxon>Bacteroidota</taxon>
        <taxon>Cytophagia</taxon>
        <taxon>Cytophagales</taxon>
        <taxon>Flammeovirgaceae</taxon>
        <taxon>Rapidithrix</taxon>
    </lineage>
</organism>
<dbReference type="RefSeq" id="WP_346824238.1">
    <property type="nucleotide sequence ID" value="NZ_JBDKWZ010000022.1"/>
</dbReference>
<dbReference type="EMBL" id="JBDKWZ010000022">
    <property type="protein sequence ID" value="MEN7551457.1"/>
    <property type="molecule type" value="Genomic_DNA"/>
</dbReference>
<proteinExistence type="predicted"/>
<feature type="transmembrane region" description="Helical" evidence="1">
    <location>
        <begin position="46"/>
        <end position="65"/>
    </location>
</feature>
<dbReference type="Pfam" id="PF20498">
    <property type="entry name" value="DUF6728"/>
    <property type="match status" value="1"/>
</dbReference>
<keyword evidence="1" id="KW-0472">Membrane</keyword>
<evidence type="ECO:0000313" key="3">
    <source>
        <dbReference type="Proteomes" id="UP001403385"/>
    </source>
</evidence>
<name>A0AAW9S2R3_9BACT</name>
<keyword evidence="3" id="KW-1185">Reference proteome</keyword>
<dbReference type="InterPro" id="IPR046615">
    <property type="entry name" value="DUF6728"/>
</dbReference>
<reference evidence="2 3" key="1">
    <citation type="submission" date="2024-04" db="EMBL/GenBank/DDBJ databases">
        <title>Novel genus in family Flammeovirgaceae.</title>
        <authorList>
            <person name="Nguyen T.H."/>
            <person name="Vuong T.Q."/>
            <person name="Le H."/>
            <person name="Kim S.-G."/>
        </authorList>
    </citation>
    <scope>NUCLEOTIDE SEQUENCE [LARGE SCALE GENOMIC DNA]</scope>
    <source>
        <strain evidence="2 3">JCM 23209</strain>
    </source>
</reference>
<dbReference type="AlphaFoldDB" id="A0AAW9S2R3"/>
<evidence type="ECO:0000313" key="2">
    <source>
        <dbReference type="EMBL" id="MEN7551457.1"/>
    </source>
</evidence>